<protein>
    <submittedName>
        <fullName evidence="7">Pre-mRNA-splicing factor cwc23, putative</fullName>
    </submittedName>
</protein>
<evidence type="ECO:0000256" key="2">
    <source>
        <dbReference type="ARBA" id="ARBA00004496"/>
    </source>
</evidence>
<evidence type="ECO:0000259" key="6">
    <source>
        <dbReference type="PROSITE" id="PS50076"/>
    </source>
</evidence>
<dbReference type="GO" id="GO:0005737">
    <property type="term" value="C:cytoplasm"/>
    <property type="evidence" value="ECO:0007669"/>
    <property type="project" value="UniProtKB-SubCell"/>
</dbReference>
<dbReference type="Pfam" id="PF00226">
    <property type="entry name" value="DnaJ"/>
    <property type="match status" value="1"/>
</dbReference>
<dbReference type="CDD" id="cd06257">
    <property type="entry name" value="DnaJ"/>
    <property type="match status" value="1"/>
</dbReference>
<keyword evidence="5" id="KW-0539">Nucleus</keyword>
<dbReference type="GO" id="GO:0005681">
    <property type="term" value="C:spliceosomal complex"/>
    <property type="evidence" value="ECO:0007669"/>
    <property type="project" value="TreeGrafter"/>
</dbReference>
<organism evidence="7 8">
    <name type="scientific">Entamoeba invadens IP1</name>
    <dbReference type="NCBI Taxonomy" id="370355"/>
    <lineage>
        <taxon>Eukaryota</taxon>
        <taxon>Amoebozoa</taxon>
        <taxon>Evosea</taxon>
        <taxon>Archamoebae</taxon>
        <taxon>Mastigamoebida</taxon>
        <taxon>Entamoebidae</taxon>
        <taxon>Entamoeba</taxon>
    </lineage>
</organism>
<evidence type="ECO:0000256" key="5">
    <source>
        <dbReference type="ARBA" id="ARBA00023242"/>
    </source>
</evidence>
<proteinExistence type="predicted"/>
<name>L7FPV3_ENTIV</name>
<sequence length="261" mass="30576">MDMTKEVNYYDFLGVSRDASVSEIKKAYKHKAVMLHPDKLTNPTTHDFDTFHLLQKIKDVLTDDFARKAYNKVLDARLAQQRRMTEMGLQRKQMIEELLKKEKEYQDAERVTALFEEQQKKVEGDRVAKDVGKWYKNRHSKVPSHLPLSVRFYWDSKVPKGYYNKEYFRTKLATFGIIVGVACFDFDCFVVFKHPDAISQIEVSNDHNHSFGDNVMVVSVEILRDSVNVVEPDFFAFEEKVLSKARRIINTTNKTEYIEID</sequence>
<evidence type="ECO:0000313" key="8">
    <source>
        <dbReference type="Proteomes" id="UP000014680"/>
    </source>
</evidence>
<dbReference type="SMART" id="SM00271">
    <property type="entry name" value="DnaJ"/>
    <property type="match status" value="1"/>
</dbReference>
<dbReference type="VEuPathDB" id="AmoebaDB:EIN_117940"/>
<keyword evidence="8" id="KW-1185">Reference proteome</keyword>
<dbReference type="GeneID" id="14891192"/>
<dbReference type="Proteomes" id="UP000014680">
    <property type="component" value="Unassembled WGS sequence"/>
</dbReference>
<dbReference type="OMA" id="IEMKSEH"/>
<evidence type="ECO:0000256" key="4">
    <source>
        <dbReference type="ARBA" id="ARBA00023186"/>
    </source>
</evidence>
<dbReference type="PANTHER" id="PTHR44313">
    <property type="entry name" value="DNAJ HOMOLOG SUBFAMILY C MEMBER 17"/>
    <property type="match status" value="1"/>
</dbReference>
<dbReference type="RefSeq" id="XP_004258991.1">
    <property type="nucleotide sequence ID" value="XM_004258943.1"/>
</dbReference>
<evidence type="ECO:0000256" key="1">
    <source>
        <dbReference type="ARBA" id="ARBA00004123"/>
    </source>
</evidence>
<dbReference type="AlphaFoldDB" id="L7FPV3"/>
<dbReference type="PRINTS" id="PR00625">
    <property type="entry name" value="JDOMAIN"/>
</dbReference>
<keyword evidence="4" id="KW-0143">Chaperone</keyword>
<dbReference type="Gene3D" id="1.10.287.110">
    <property type="entry name" value="DnaJ domain"/>
    <property type="match status" value="1"/>
</dbReference>
<dbReference type="KEGG" id="eiv:EIN_117940"/>
<dbReference type="OrthoDB" id="10250354at2759"/>
<reference evidence="7 8" key="1">
    <citation type="submission" date="2012-10" db="EMBL/GenBank/DDBJ databases">
        <authorList>
            <person name="Zafar N."/>
            <person name="Inman J."/>
            <person name="Hall N."/>
            <person name="Lorenzi H."/>
            <person name="Caler E."/>
        </authorList>
    </citation>
    <scope>NUCLEOTIDE SEQUENCE [LARGE SCALE GENOMIC DNA]</scope>
    <source>
        <strain evidence="7 8">IP1</strain>
    </source>
</reference>
<dbReference type="EMBL" id="KB206391">
    <property type="protein sequence ID" value="ELP92220.1"/>
    <property type="molecule type" value="Genomic_DNA"/>
</dbReference>
<evidence type="ECO:0000313" key="7">
    <source>
        <dbReference type="EMBL" id="ELP92220.1"/>
    </source>
</evidence>
<comment type="subcellular location">
    <subcellularLocation>
        <location evidence="2">Cytoplasm</location>
    </subcellularLocation>
    <subcellularLocation>
        <location evidence="1">Nucleus</location>
    </subcellularLocation>
</comment>
<dbReference type="InterPro" id="IPR036869">
    <property type="entry name" value="J_dom_sf"/>
</dbReference>
<dbReference type="InterPro" id="IPR001623">
    <property type="entry name" value="DnaJ_domain"/>
</dbReference>
<dbReference type="PANTHER" id="PTHR44313:SF1">
    <property type="entry name" value="DNAJ HOMOLOG SUBFAMILY C MEMBER 17"/>
    <property type="match status" value="1"/>
</dbReference>
<dbReference type="GO" id="GO:0000390">
    <property type="term" value="P:spliceosomal complex disassembly"/>
    <property type="evidence" value="ECO:0007669"/>
    <property type="project" value="TreeGrafter"/>
</dbReference>
<keyword evidence="3" id="KW-0963">Cytoplasm</keyword>
<accession>L7FPV3</accession>
<dbReference type="InterPro" id="IPR052094">
    <property type="entry name" value="Pre-mRNA-splicing_ERAD"/>
</dbReference>
<evidence type="ECO:0000256" key="3">
    <source>
        <dbReference type="ARBA" id="ARBA00022490"/>
    </source>
</evidence>
<dbReference type="SUPFAM" id="SSF46565">
    <property type="entry name" value="Chaperone J-domain"/>
    <property type="match status" value="1"/>
</dbReference>
<gene>
    <name evidence="7" type="ORF">EIN_117940</name>
</gene>
<dbReference type="PROSITE" id="PS50076">
    <property type="entry name" value="DNAJ_2"/>
    <property type="match status" value="1"/>
</dbReference>
<feature type="domain" description="J" evidence="6">
    <location>
        <begin position="8"/>
        <end position="74"/>
    </location>
</feature>